<dbReference type="Proteomes" id="UP000814128">
    <property type="component" value="Unassembled WGS sequence"/>
</dbReference>
<proteinExistence type="predicted"/>
<dbReference type="EMBL" id="MU273489">
    <property type="protein sequence ID" value="KAI0035152.1"/>
    <property type="molecule type" value="Genomic_DNA"/>
</dbReference>
<organism evidence="1 2">
    <name type="scientific">Vararia minispora EC-137</name>
    <dbReference type="NCBI Taxonomy" id="1314806"/>
    <lineage>
        <taxon>Eukaryota</taxon>
        <taxon>Fungi</taxon>
        <taxon>Dikarya</taxon>
        <taxon>Basidiomycota</taxon>
        <taxon>Agaricomycotina</taxon>
        <taxon>Agaricomycetes</taxon>
        <taxon>Russulales</taxon>
        <taxon>Lachnocladiaceae</taxon>
        <taxon>Vararia</taxon>
    </lineage>
</organism>
<gene>
    <name evidence="1" type="ORF">K488DRAFT_83357</name>
</gene>
<keyword evidence="2" id="KW-1185">Reference proteome</keyword>
<sequence length="90" mass="10373">MPPSSAVNVFRYSALGFGVFYGFMHRRTLQKEHDVAKACHEELKREELLAKAKEAWKQKQTKAKGDDLVTDPDDPRFDLEKLLAKLEHES</sequence>
<evidence type="ECO:0000313" key="2">
    <source>
        <dbReference type="Proteomes" id="UP000814128"/>
    </source>
</evidence>
<accession>A0ACB8QUA0</accession>
<name>A0ACB8QUA0_9AGAM</name>
<comment type="caution">
    <text evidence="1">The sequence shown here is derived from an EMBL/GenBank/DDBJ whole genome shotgun (WGS) entry which is preliminary data.</text>
</comment>
<reference evidence="1" key="2">
    <citation type="journal article" date="2022" name="New Phytol.">
        <title>Evolutionary transition to the ectomycorrhizal habit in the genomes of a hyperdiverse lineage of mushroom-forming fungi.</title>
        <authorList>
            <person name="Looney B."/>
            <person name="Miyauchi S."/>
            <person name="Morin E."/>
            <person name="Drula E."/>
            <person name="Courty P.E."/>
            <person name="Kohler A."/>
            <person name="Kuo A."/>
            <person name="LaButti K."/>
            <person name="Pangilinan J."/>
            <person name="Lipzen A."/>
            <person name="Riley R."/>
            <person name="Andreopoulos W."/>
            <person name="He G."/>
            <person name="Johnson J."/>
            <person name="Nolan M."/>
            <person name="Tritt A."/>
            <person name="Barry K.W."/>
            <person name="Grigoriev I.V."/>
            <person name="Nagy L.G."/>
            <person name="Hibbett D."/>
            <person name="Henrissat B."/>
            <person name="Matheny P.B."/>
            <person name="Labbe J."/>
            <person name="Martin F.M."/>
        </authorList>
    </citation>
    <scope>NUCLEOTIDE SEQUENCE</scope>
    <source>
        <strain evidence="1">EC-137</strain>
    </source>
</reference>
<protein>
    <submittedName>
        <fullName evidence="1">ATP synthase E chain-domain-containing protein</fullName>
    </submittedName>
</protein>
<evidence type="ECO:0000313" key="1">
    <source>
        <dbReference type="EMBL" id="KAI0035152.1"/>
    </source>
</evidence>
<reference evidence="1" key="1">
    <citation type="submission" date="2021-02" db="EMBL/GenBank/DDBJ databases">
        <authorList>
            <consortium name="DOE Joint Genome Institute"/>
            <person name="Ahrendt S."/>
            <person name="Looney B.P."/>
            <person name="Miyauchi S."/>
            <person name="Morin E."/>
            <person name="Drula E."/>
            <person name="Courty P.E."/>
            <person name="Chicoki N."/>
            <person name="Fauchery L."/>
            <person name="Kohler A."/>
            <person name="Kuo A."/>
            <person name="Labutti K."/>
            <person name="Pangilinan J."/>
            <person name="Lipzen A."/>
            <person name="Riley R."/>
            <person name="Andreopoulos W."/>
            <person name="He G."/>
            <person name="Johnson J."/>
            <person name="Barry K.W."/>
            <person name="Grigoriev I.V."/>
            <person name="Nagy L."/>
            <person name="Hibbett D."/>
            <person name="Henrissat B."/>
            <person name="Matheny P.B."/>
            <person name="Labbe J."/>
            <person name="Martin F."/>
        </authorList>
    </citation>
    <scope>NUCLEOTIDE SEQUENCE</scope>
    <source>
        <strain evidence="1">EC-137</strain>
    </source>
</reference>